<organism evidence="2 3">
    <name type="scientific">Paramuricea clavata</name>
    <name type="common">Red gorgonian</name>
    <name type="synonym">Violescent sea-whip</name>
    <dbReference type="NCBI Taxonomy" id="317549"/>
    <lineage>
        <taxon>Eukaryota</taxon>
        <taxon>Metazoa</taxon>
        <taxon>Cnidaria</taxon>
        <taxon>Anthozoa</taxon>
        <taxon>Octocorallia</taxon>
        <taxon>Malacalcyonacea</taxon>
        <taxon>Plexauridae</taxon>
        <taxon>Paramuricea</taxon>
    </lineage>
</organism>
<protein>
    <submittedName>
        <fullName evidence="2">Uncharacterized protein</fullName>
    </submittedName>
</protein>
<comment type="caution">
    <text evidence="2">The sequence shown here is derived from an EMBL/GenBank/DDBJ whole genome shotgun (WGS) entry which is preliminary data.</text>
</comment>
<evidence type="ECO:0000313" key="3">
    <source>
        <dbReference type="Proteomes" id="UP001152795"/>
    </source>
</evidence>
<dbReference type="Pfam" id="PF03564">
    <property type="entry name" value="DUF1759"/>
    <property type="match status" value="1"/>
</dbReference>
<dbReference type="OrthoDB" id="5987471at2759"/>
<accession>A0A6S7KFF7</accession>
<proteinExistence type="predicted"/>
<keyword evidence="3" id="KW-1185">Reference proteome</keyword>
<dbReference type="EMBL" id="CACRXK020028461">
    <property type="protein sequence ID" value="CAB4041534.1"/>
    <property type="molecule type" value="Genomic_DNA"/>
</dbReference>
<evidence type="ECO:0000256" key="1">
    <source>
        <dbReference type="SAM" id="MobiDB-lite"/>
    </source>
</evidence>
<feature type="region of interest" description="Disordered" evidence="1">
    <location>
        <begin position="228"/>
        <end position="249"/>
    </location>
</feature>
<reference evidence="2" key="1">
    <citation type="submission" date="2020-04" db="EMBL/GenBank/DDBJ databases">
        <authorList>
            <person name="Alioto T."/>
            <person name="Alioto T."/>
            <person name="Gomez Garrido J."/>
        </authorList>
    </citation>
    <scope>NUCLEOTIDE SEQUENCE</scope>
    <source>
        <strain evidence="2">A484AB</strain>
    </source>
</reference>
<feature type="compositionally biased region" description="Basic and acidic residues" evidence="1">
    <location>
        <begin position="228"/>
        <end position="248"/>
    </location>
</feature>
<dbReference type="PANTHER" id="PTHR47331">
    <property type="entry name" value="PHD-TYPE DOMAIN-CONTAINING PROTEIN"/>
    <property type="match status" value="1"/>
</dbReference>
<evidence type="ECO:0000313" key="2">
    <source>
        <dbReference type="EMBL" id="CAB4041534.1"/>
    </source>
</evidence>
<dbReference type="Proteomes" id="UP001152795">
    <property type="component" value="Unassembled WGS sequence"/>
</dbReference>
<gene>
    <name evidence="2" type="ORF">PACLA_8A025246</name>
</gene>
<name>A0A6S7KFF7_PARCT</name>
<dbReference type="AlphaFoldDB" id="A0A6S7KFF7"/>
<sequence length="323" mass="37181">MPPQVNISPKVNTSSSNNIENNVAYQVNINTPESTEEIPSPSFERNYSRLKPQKVPSFDGDKIKFEDFWLLFESLVDCCKEPVNIKMARLRQSLSGEALVAIRGLGVSSLEYEEAKSILKTKFGGQRRQLRAYLFQLESLPQIKPRDTKDFERFADLVRVTVVKLKAENRQGELGNGSLHSLLVKKLSDRHLEMYSRWLGEGSREQSVTSLSDWLKEKAKIRVEAMEMGHGVRHDPNIGDSRQSQERNRYRKSYTVYSKQEDDPPGVSRVKPCSGCGASDHKVWKCRVFRSTNVDERWRIAKERRLRFRCLGSDHQGKDCRRS</sequence>
<dbReference type="InterPro" id="IPR005312">
    <property type="entry name" value="DUF1759"/>
</dbReference>